<feature type="domain" description="J" evidence="5">
    <location>
        <begin position="210"/>
        <end position="284"/>
    </location>
</feature>
<dbReference type="SUPFAM" id="SSF48452">
    <property type="entry name" value="TPR-like"/>
    <property type="match status" value="1"/>
</dbReference>
<dbReference type="SMART" id="SM00028">
    <property type="entry name" value="TPR"/>
    <property type="match status" value="2"/>
</dbReference>
<gene>
    <name evidence="6" type="ORF">FisN_24Lh164</name>
</gene>
<protein>
    <recommendedName>
        <fullName evidence="5">J domain-containing protein</fullName>
    </recommendedName>
</protein>
<evidence type="ECO:0000256" key="2">
    <source>
        <dbReference type="ARBA" id="ARBA00022803"/>
    </source>
</evidence>
<feature type="region of interest" description="Disordered" evidence="4">
    <location>
        <begin position="132"/>
        <end position="152"/>
    </location>
</feature>
<dbReference type="Pfam" id="PF07719">
    <property type="entry name" value="TPR_2"/>
    <property type="match status" value="1"/>
</dbReference>
<dbReference type="SMART" id="SM00271">
    <property type="entry name" value="DnaJ"/>
    <property type="match status" value="1"/>
</dbReference>
<dbReference type="InterPro" id="IPR011990">
    <property type="entry name" value="TPR-like_helical_dom_sf"/>
</dbReference>
<dbReference type="Proteomes" id="UP000198406">
    <property type="component" value="Unassembled WGS sequence"/>
</dbReference>
<reference evidence="6 7" key="1">
    <citation type="journal article" date="2015" name="Plant Cell">
        <title>Oil accumulation by the oleaginous diatom Fistulifera solaris as revealed by the genome and transcriptome.</title>
        <authorList>
            <person name="Tanaka T."/>
            <person name="Maeda Y."/>
            <person name="Veluchamy A."/>
            <person name="Tanaka M."/>
            <person name="Abida H."/>
            <person name="Marechal E."/>
            <person name="Bowler C."/>
            <person name="Muto M."/>
            <person name="Sunaga Y."/>
            <person name="Tanaka M."/>
            <person name="Yoshino T."/>
            <person name="Taniguchi T."/>
            <person name="Fukuda Y."/>
            <person name="Nemoto M."/>
            <person name="Matsumoto M."/>
            <person name="Wong P.S."/>
            <person name="Aburatani S."/>
            <person name="Fujibuchi W."/>
        </authorList>
    </citation>
    <scope>NUCLEOTIDE SEQUENCE [LARGE SCALE GENOMIC DNA]</scope>
    <source>
        <strain evidence="6 7">JPCC DA0580</strain>
    </source>
</reference>
<dbReference type="GO" id="GO:0005634">
    <property type="term" value="C:nucleus"/>
    <property type="evidence" value="ECO:0007669"/>
    <property type="project" value="TreeGrafter"/>
</dbReference>
<dbReference type="PROSITE" id="PS50076">
    <property type="entry name" value="DNAJ_2"/>
    <property type="match status" value="1"/>
</dbReference>
<evidence type="ECO:0000259" key="5">
    <source>
        <dbReference type="PROSITE" id="PS50076"/>
    </source>
</evidence>
<evidence type="ECO:0000313" key="6">
    <source>
        <dbReference type="EMBL" id="GAX22877.1"/>
    </source>
</evidence>
<evidence type="ECO:0000256" key="3">
    <source>
        <dbReference type="PROSITE-ProRule" id="PRU00339"/>
    </source>
</evidence>
<keyword evidence="7" id="KW-1185">Reference proteome</keyword>
<feature type="compositionally biased region" description="Basic and acidic residues" evidence="4">
    <location>
        <begin position="132"/>
        <end position="146"/>
    </location>
</feature>
<dbReference type="InterPro" id="IPR013105">
    <property type="entry name" value="TPR_2"/>
</dbReference>
<dbReference type="InParanoid" id="A0A1Z5K9F9"/>
<sequence length="377" mass="43630">MADNTPESEDWTLQLNANKSLGDDAFRRGQYDEAIQHYTTALSLDPTHAALLSNRSAAYLKAGHKSKALHDAQQIDVTVMGIKAYSRLGAALQSLGRYEPALKEWQRVLEKDPQNVAALQGKEVCERELEKLKEEEKSKEVEKEGTDTGSDDDLDEFFNDVQEAAEQAVKQQFVPETSTEAIRNHKKDLGTAKEQTDRLLGPNYQWRNLNPFFVLDMAHDSDEEEISRRFKALSLLLHPDKQHGVSDGEKERIQQAYDEVLQAKTKLQDENKRKHVRDLIDEGYRQGKLDWVASGKQGSLEEAQSKAVQKIFATAEYNRRQAEQRMRNHEKREREQEEEELQKEKKEREFNTKWSETNRQENRVGNWRDFASKKRKT</sequence>
<dbReference type="PROSITE" id="PS50005">
    <property type="entry name" value="TPR"/>
    <property type="match status" value="2"/>
</dbReference>
<dbReference type="PANTHER" id="PTHR15606:SF4">
    <property type="entry name" value="DNAJ HOMOLOG SUBFAMILY C MEMBER 8"/>
    <property type="match status" value="1"/>
</dbReference>
<keyword evidence="2 3" id="KW-0802">TPR repeat</keyword>
<dbReference type="CDD" id="cd06257">
    <property type="entry name" value="DnaJ"/>
    <property type="match status" value="1"/>
</dbReference>
<dbReference type="Pfam" id="PF13414">
    <property type="entry name" value="TPR_11"/>
    <property type="match status" value="1"/>
</dbReference>
<feature type="repeat" description="TPR" evidence="3">
    <location>
        <begin position="15"/>
        <end position="48"/>
    </location>
</feature>
<dbReference type="InterPro" id="IPR042858">
    <property type="entry name" value="DNAJC8"/>
</dbReference>
<dbReference type="InterPro" id="IPR001623">
    <property type="entry name" value="DnaJ_domain"/>
</dbReference>
<dbReference type="Pfam" id="PF00226">
    <property type="entry name" value="DnaJ"/>
    <property type="match status" value="1"/>
</dbReference>
<proteinExistence type="predicted"/>
<organism evidence="6 7">
    <name type="scientific">Fistulifera solaris</name>
    <name type="common">Oleaginous diatom</name>
    <dbReference type="NCBI Taxonomy" id="1519565"/>
    <lineage>
        <taxon>Eukaryota</taxon>
        <taxon>Sar</taxon>
        <taxon>Stramenopiles</taxon>
        <taxon>Ochrophyta</taxon>
        <taxon>Bacillariophyta</taxon>
        <taxon>Bacillariophyceae</taxon>
        <taxon>Bacillariophycidae</taxon>
        <taxon>Naviculales</taxon>
        <taxon>Naviculaceae</taxon>
        <taxon>Fistulifera</taxon>
    </lineage>
</organism>
<feature type="region of interest" description="Disordered" evidence="4">
    <location>
        <begin position="320"/>
        <end position="377"/>
    </location>
</feature>
<dbReference type="PROSITE" id="PS50293">
    <property type="entry name" value="TPR_REGION"/>
    <property type="match status" value="1"/>
</dbReference>
<name>A0A1Z5K9F9_FISSO</name>
<dbReference type="PANTHER" id="PTHR15606">
    <property type="entry name" value="DNAJ HOMOLOG SUBFAMILY C MEMBER 8/LIPOPOLYSACCHARIDE SPECIFIC RESPONSE-7-RELATED"/>
    <property type="match status" value="1"/>
</dbReference>
<dbReference type="OrthoDB" id="2423701at2759"/>
<comment type="caution">
    <text evidence="6">The sequence shown here is derived from an EMBL/GenBank/DDBJ whole genome shotgun (WGS) entry which is preliminary data.</text>
</comment>
<dbReference type="AlphaFoldDB" id="A0A1Z5K9F9"/>
<dbReference type="InterPro" id="IPR036869">
    <property type="entry name" value="J_dom_sf"/>
</dbReference>
<keyword evidence="1" id="KW-0677">Repeat</keyword>
<feature type="compositionally biased region" description="Basic and acidic residues" evidence="4">
    <location>
        <begin position="320"/>
        <end position="335"/>
    </location>
</feature>
<dbReference type="SUPFAM" id="SSF46565">
    <property type="entry name" value="Chaperone J-domain"/>
    <property type="match status" value="1"/>
</dbReference>
<evidence type="ECO:0000256" key="4">
    <source>
        <dbReference type="SAM" id="MobiDB-lite"/>
    </source>
</evidence>
<dbReference type="EMBL" id="BDSP01000191">
    <property type="protein sequence ID" value="GAX22877.1"/>
    <property type="molecule type" value="Genomic_DNA"/>
</dbReference>
<dbReference type="Gene3D" id="1.25.40.10">
    <property type="entry name" value="Tetratricopeptide repeat domain"/>
    <property type="match status" value="1"/>
</dbReference>
<accession>A0A1Z5K9F9</accession>
<dbReference type="Gene3D" id="1.10.287.110">
    <property type="entry name" value="DnaJ domain"/>
    <property type="match status" value="1"/>
</dbReference>
<evidence type="ECO:0000313" key="7">
    <source>
        <dbReference type="Proteomes" id="UP000198406"/>
    </source>
</evidence>
<evidence type="ECO:0000256" key="1">
    <source>
        <dbReference type="ARBA" id="ARBA00022737"/>
    </source>
</evidence>
<feature type="repeat" description="TPR" evidence="3">
    <location>
        <begin position="82"/>
        <end position="115"/>
    </location>
</feature>
<dbReference type="InterPro" id="IPR019734">
    <property type="entry name" value="TPR_rpt"/>
</dbReference>
<feature type="compositionally biased region" description="Basic and acidic residues" evidence="4">
    <location>
        <begin position="342"/>
        <end position="362"/>
    </location>
</feature>